<reference evidence="1 2" key="1">
    <citation type="journal article" date="2019" name="Int. J. Syst. Evol. Microbiol.">
        <title>The Global Catalogue of Microorganisms (GCM) 10K type strain sequencing project: providing services to taxonomists for standard genome sequencing and annotation.</title>
        <authorList>
            <consortium name="The Broad Institute Genomics Platform"/>
            <consortium name="The Broad Institute Genome Sequencing Center for Infectious Disease"/>
            <person name="Wu L."/>
            <person name="Ma J."/>
        </authorList>
    </citation>
    <scope>NUCLEOTIDE SEQUENCE [LARGE SCALE GENOMIC DNA]</scope>
    <source>
        <strain evidence="1 2">CGMCC 1.12720</strain>
    </source>
</reference>
<comment type="caution">
    <text evidence="1">The sequence shown here is derived from an EMBL/GenBank/DDBJ whole genome shotgun (WGS) entry which is preliminary data.</text>
</comment>
<keyword evidence="2" id="KW-1185">Reference proteome</keyword>
<organism evidence="1 2">
    <name type="scientific">Hymenobacter qilianensis</name>
    <dbReference type="NCBI Taxonomy" id="1385715"/>
    <lineage>
        <taxon>Bacteria</taxon>
        <taxon>Pseudomonadati</taxon>
        <taxon>Bacteroidota</taxon>
        <taxon>Cytophagia</taxon>
        <taxon>Cytophagales</taxon>
        <taxon>Hymenobacteraceae</taxon>
        <taxon>Hymenobacter</taxon>
    </lineage>
</organism>
<dbReference type="Proteomes" id="UP000605392">
    <property type="component" value="Unassembled WGS sequence"/>
</dbReference>
<proteinExistence type="predicted"/>
<gene>
    <name evidence="1" type="ORF">GCM10011375_08560</name>
</gene>
<name>A0ACB5PN76_9BACT</name>
<evidence type="ECO:0000313" key="2">
    <source>
        <dbReference type="Proteomes" id="UP000605392"/>
    </source>
</evidence>
<evidence type="ECO:0000313" key="1">
    <source>
        <dbReference type="EMBL" id="GGF55648.1"/>
    </source>
</evidence>
<dbReference type="EMBL" id="BMFN01000001">
    <property type="protein sequence ID" value="GGF55648.1"/>
    <property type="molecule type" value="Genomic_DNA"/>
</dbReference>
<accession>A0ACB5PN76</accession>
<protein>
    <submittedName>
        <fullName evidence="1">Uncharacterized protein</fullName>
    </submittedName>
</protein>
<sequence length="602" mass="64979">MPPTFLYYALLILCVLLVAGLTWSALRRPNRQRLALRLLAGVLAGAGLWFTAFPPTRSIPGAQHETILLTEGFQPDTLRALLRQLGPATRLWRTSSVSGADTVTAANILQIREQQPNLRILHVLGKGLPAADLPLLGPVRLVWHAPPARAGFRVANWTPRVELGQALQIAGSFDNLPPSAGNTTPTWVHLRAAGAPRDSVRLTRGRGAFRLSYVPKAAGLAVYELVARRGGQILTSEPVPVEVVPTRALRVLLLANTPSFEFKFLKNQLGTRQHAVALRVGISRGLTQTEFLNQPTHDISRLTPSLLAHYDAVIADAGTLSTLSGGEVQQLTTALRTGGPGLIVLADAAPLPRLTPARATFSIVPVAMAASAKPQPIQWPGASGRTTATVPATLRPSARLRPMVTTGQGQAVVASQRLGAGTMVVSVLPETFRWALQNDSLTYNAYWSRLLTAVARPETSTAAWRVTTAWPRPNTPVEVQLTAAPFPTTAPTVQGAAQPIRLAMRQDTRLAEWSTGQFWPDSAGWHRVALAGKATHSFYVFGGQNWLGPEADLRQQAAQVWLADSPGSTMASPILTRQAWPAVWFFGLFLLGAGFLWLEEKL</sequence>